<evidence type="ECO:0000256" key="1">
    <source>
        <dbReference type="SAM" id="SignalP"/>
    </source>
</evidence>
<evidence type="ECO:0008006" key="4">
    <source>
        <dbReference type="Google" id="ProtNLM"/>
    </source>
</evidence>
<comment type="caution">
    <text evidence="2">The sequence shown here is derived from an EMBL/GenBank/DDBJ whole genome shotgun (WGS) entry which is preliminary data.</text>
</comment>
<dbReference type="PATRIC" id="fig|1088869.3.peg.7"/>
<dbReference type="EMBL" id="AGQV01000001">
    <property type="protein sequence ID" value="EHH68701.1"/>
    <property type="molecule type" value="Genomic_DNA"/>
</dbReference>
<dbReference type="OrthoDB" id="7282047at2"/>
<dbReference type="AlphaFoldDB" id="G6XEU3"/>
<name>G6XEU3_9PROT</name>
<proteinExistence type="predicted"/>
<evidence type="ECO:0000313" key="2">
    <source>
        <dbReference type="EMBL" id="EHH68701.1"/>
    </source>
</evidence>
<dbReference type="STRING" id="1088869.GMO_00080"/>
<feature type="signal peptide" evidence="1">
    <location>
        <begin position="1"/>
        <end position="21"/>
    </location>
</feature>
<dbReference type="Proteomes" id="UP000004949">
    <property type="component" value="Unassembled WGS sequence"/>
</dbReference>
<protein>
    <recommendedName>
        <fullName evidence="4">EF-hand domain-containing protein</fullName>
    </recommendedName>
</protein>
<sequence length="184" mass="20134">MAHYACLAASALLLLPAAASAHRLDEYLQATTIGLSRDHIALHLRLTPGVDVAEGIIRQIDINSDGILSSAEQHAYITRMTRNLSASLNGKPLFLTLESATFPPPTAIRGGTGVLDLRFTIQAPLQNGPNRLTYTNRGAGPETVWLVNCLLPQDPDLHVLQQRRSRDQSDYQLDFTLTPRKTAN</sequence>
<keyword evidence="3" id="KW-1185">Reference proteome</keyword>
<keyword evidence="1" id="KW-0732">Signal</keyword>
<reference evidence="2 3" key="1">
    <citation type="submission" date="2011-10" db="EMBL/GenBank/DDBJ databases">
        <title>Genome sequence of Gluconobacter morbifer G707, isolated from Drosophila gut.</title>
        <authorList>
            <person name="Lee W.-J."/>
            <person name="Kim E.-K."/>
        </authorList>
    </citation>
    <scope>NUCLEOTIDE SEQUENCE [LARGE SCALE GENOMIC DNA]</scope>
    <source>
        <strain evidence="2 3">G707</strain>
    </source>
</reference>
<evidence type="ECO:0000313" key="3">
    <source>
        <dbReference type="Proteomes" id="UP000004949"/>
    </source>
</evidence>
<gene>
    <name evidence="2" type="ORF">GMO_00080</name>
</gene>
<accession>G6XEU3</accession>
<dbReference type="RefSeq" id="WP_008850159.1">
    <property type="nucleotide sequence ID" value="NZ_AGQV01000001.1"/>
</dbReference>
<dbReference type="eggNOG" id="ENOG5033JKB">
    <property type="taxonomic scope" value="Bacteria"/>
</dbReference>
<organism evidence="2 3">
    <name type="scientific">Gluconobacter morbifer G707</name>
    <dbReference type="NCBI Taxonomy" id="1088869"/>
    <lineage>
        <taxon>Bacteria</taxon>
        <taxon>Pseudomonadati</taxon>
        <taxon>Pseudomonadota</taxon>
        <taxon>Alphaproteobacteria</taxon>
        <taxon>Acetobacterales</taxon>
        <taxon>Acetobacteraceae</taxon>
        <taxon>Gluconobacter</taxon>
    </lineage>
</organism>
<feature type="chain" id="PRO_5003489689" description="EF-hand domain-containing protein" evidence="1">
    <location>
        <begin position="22"/>
        <end position="184"/>
    </location>
</feature>